<feature type="region of interest" description="Disordered" evidence="1">
    <location>
        <begin position="236"/>
        <end position="274"/>
    </location>
</feature>
<organism evidence="2 3">
    <name type="scientific">Pristionchus fissidentatus</name>
    <dbReference type="NCBI Taxonomy" id="1538716"/>
    <lineage>
        <taxon>Eukaryota</taxon>
        <taxon>Metazoa</taxon>
        <taxon>Ecdysozoa</taxon>
        <taxon>Nematoda</taxon>
        <taxon>Chromadorea</taxon>
        <taxon>Rhabditida</taxon>
        <taxon>Rhabditina</taxon>
        <taxon>Diplogasteromorpha</taxon>
        <taxon>Diplogasteroidea</taxon>
        <taxon>Neodiplogasteridae</taxon>
        <taxon>Pristionchus</taxon>
    </lineage>
</organism>
<accession>A0AAV5WHT9</accession>
<evidence type="ECO:0000313" key="3">
    <source>
        <dbReference type="Proteomes" id="UP001432322"/>
    </source>
</evidence>
<dbReference type="Proteomes" id="UP001432322">
    <property type="component" value="Unassembled WGS sequence"/>
</dbReference>
<keyword evidence="3" id="KW-1185">Reference proteome</keyword>
<name>A0AAV5WHT9_9BILA</name>
<proteinExistence type="predicted"/>
<feature type="region of interest" description="Disordered" evidence="1">
    <location>
        <begin position="293"/>
        <end position="364"/>
    </location>
</feature>
<evidence type="ECO:0000313" key="2">
    <source>
        <dbReference type="EMBL" id="GMT31511.1"/>
    </source>
</evidence>
<reference evidence="2" key="1">
    <citation type="submission" date="2023-10" db="EMBL/GenBank/DDBJ databases">
        <title>Genome assembly of Pristionchus species.</title>
        <authorList>
            <person name="Yoshida K."/>
            <person name="Sommer R.J."/>
        </authorList>
    </citation>
    <scope>NUCLEOTIDE SEQUENCE</scope>
    <source>
        <strain evidence="2">RS5133</strain>
    </source>
</reference>
<feature type="compositionally biased region" description="Low complexity" evidence="1">
    <location>
        <begin position="628"/>
        <end position="640"/>
    </location>
</feature>
<dbReference type="EMBL" id="BTSY01000006">
    <property type="protein sequence ID" value="GMT31511.1"/>
    <property type="molecule type" value="Genomic_DNA"/>
</dbReference>
<feature type="compositionally biased region" description="Polar residues" evidence="1">
    <location>
        <begin position="700"/>
        <end position="714"/>
    </location>
</feature>
<protein>
    <submittedName>
        <fullName evidence="2">Uncharacterized protein</fullName>
    </submittedName>
</protein>
<feature type="region of interest" description="Disordered" evidence="1">
    <location>
        <begin position="628"/>
        <end position="838"/>
    </location>
</feature>
<feature type="compositionally biased region" description="Polar residues" evidence="1">
    <location>
        <begin position="425"/>
        <end position="444"/>
    </location>
</feature>
<feature type="region of interest" description="Disordered" evidence="1">
    <location>
        <begin position="386"/>
        <end position="499"/>
    </location>
</feature>
<dbReference type="PANTHER" id="PTHR48125:SF12">
    <property type="entry name" value="AT HOOK TRANSCRIPTION FACTOR FAMILY-RELATED"/>
    <property type="match status" value="1"/>
</dbReference>
<sequence length="924" mass="102113">YRMELELFALNFVRDNPFFKKDAEKRMSASFCGSMSLVSETVLESKFYRTFIDCPHSGVLSSSSRSKSAFSLVERPVQQQNLQQLQQPSTMVVEGTTVKLRRTDSTRRKEMTARRETVEILMEEIVRENSAAGPPSRSSDPMQYGGCSRRPLYAWDDGAASTSSSDYAAPVQRPLGARLAPAASAYYGHDDDYGGESLLYRQDTAAAGAGWRDAGAWPNTGRSAAPAARLMAPAARQMPSMTPPAKADSSLKRRIFRTQSERRKKGEEEEEQMWSLREERRLLEEERRALHDEREEMRREGERLRALSRRQPAPERVPPAARLARILTSPAPRRRAAHPPLPPPPPPPPQPRPPKRGRSLLSIFGGDLEYGPGIVERLKAKFAKISTGDSKKRQKHKRHHSVDDILEESVGGVGDYDTYDRRSCSSHGRSTQTLDRSPRHSNNGPDLLRRASRSMADLAAEDYGSERRAFSLQRPSRREEYEREQQERAEYRYEEEEDDDMVNISELRKMFDRPGGEEKRAPSWRAEASRHDRFIERGKTHAMVPPNVGDTRRDAPPPRELRLTAPGAAISIDNGGAADDSAFPVRAVPLKKTTTTITGRRASAFDEEDDESLPEFVKMARRLRRATLASAAEETHGAAAPKPTEPLAIVTSLPPADPAQDTVLLASPPAGRRDSFTGAVSDVSPPPEEPKPPMSSTSSCNNLSEPGSRYSSLARSERSRTDSTSTHIPYSDLSLPRSDVSIASKASKRSVSTEGGVRMGYVAARSTSSERRSNGGYPQVTVPENQGTSGVEEMQRLLSRFGKRRPEERKEATASPRDELLAAREAAKREEEKEEEEDRVAAAAARAAVAAAATVVVLSPGPERRTRFVPAIIGMRSSDGRQLLSPTMTTSPSIAVELLHSTTPAVNVVSISVRDSAPSVIYTN</sequence>
<dbReference type="PANTHER" id="PTHR48125">
    <property type="entry name" value="LP07818P1"/>
    <property type="match status" value="1"/>
</dbReference>
<comment type="caution">
    <text evidence="2">The sequence shown here is derived from an EMBL/GenBank/DDBJ whole genome shotgun (WGS) entry which is preliminary data.</text>
</comment>
<feature type="compositionally biased region" description="Basic and acidic residues" evidence="1">
    <location>
        <begin position="293"/>
        <end position="305"/>
    </location>
</feature>
<feature type="non-terminal residue" evidence="2">
    <location>
        <position position="924"/>
    </location>
</feature>
<feature type="compositionally biased region" description="Pro residues" evidence="1">
    <location>
        <begin position="339"/>
        <end position="352"/>
    </location>
</feature>
<feature type="compositionally biased region" description="Basic and acidic residues" evidence="1">
    <location>
        <begin position="476"/>
        <end position="492"/>
    </location>
</feature>
<evidence type="ECO:0000256" key="1">
    <source>
        <dbReference type="SAM" id="MobiDB-lite"/>
    </source>
</evidence>
<feature type="non-terminal residue" evidence="2">
    <location>
        <position position="1"/>
    </location>
</feature>
<gene>
    <name evidence="2" type="ORF">PFISCL1PPCAC_22808</name>
</gene>
<dbReference type="AlphaFoldDB" id="A0AAV5WHT9"/>
<feature type="compositionally biased region" description="Basic and acidic residues" evidence="1">
    <location>
        <begin position="804"/>
        <end position="831"/>
    </location>
</feature>